<dbReference type="InParanoid" id="A0A2N3MY51"/>
<feature type="chain" id="PRO_5014749148" description="Beta/gamma crystallin 'Greek key' domain-containing protein" evidence="1">
    <location>
        <begin position="24"/>
        <end position="120"/>
    </location>
</feature>
<dbReference type="VEuPathDB" id="FungiDB:jhhlp_008476"/>
<evidence type="ECO:0000313" key="3">
    <source>
        <dbReference type="Proteomes" id="UP000233524"/>
    </source>
</evidence>
<evidence type="ECO:0000256" key="1">
    <source>
        <dbReference type="SAM" id="SignalP"/>
    </source>
</evidence>
<comment type="caution">
    <text evidence="2">The sequence shown here is derived from an EMBL/GenBank/DDBJ whole genome shotgun (WGS) entry which is preliminary data.</text>
</comment>
<dbReference type="InterPro" id="IPR011024">
    <property type="entry name" value="G_crystallin-like"/>
</dbReference>
<gene>
    <name evidence="2" type="ORF">jhhlp_008476</name>
</gene>
<dbReference type="SUPFAM" id="SSF49695">
    <property type="entry name" value="gamma-Crystallin-like"/>
    <property type="match status" value="1"/>
</dbReference>
<dbReference type="Gene3D" id="2.60.20.10">
    <property type="entry name" value="Crystallins"/>
    <property type="match status" value="1"/>
</dbReference>
<accession>A0A2N3MY51</accession>
<feature type="signal peptide" evidence="1">
    <location>
        <begin position="1"/>
        <end position="23"/>
    </location>
</feature>
<protein>
    <recommendedName>
        <fullName evidence="4">Beta/gamma crystallin 'Greek key' domain-containing protein</fullName>
    </recommendedName>
</protein>
<proteinExistence type="predicted"/>
<name>A0A2N3MY51_9PEZI</name>
<evidence type="ECO:0008006" key="4">
    <source>
        <dbReference type="Google" id="ProtNLM"/>
    </source>
</evidence>
<keyword evidence="1" id="KW-0732">Signal</keyword>
<organism evidence="2 3">
    <name type="scientific">Lomentospora prolificans</name>
    <dbReference type="NCBI Taxonomy" id="41688"/>
    <lineage>
        <taxon>Eukaryota</taxon>
        <taxon>Fungi</taxon>
        <taxon>Dikarya</taxon>
        <taxon>Ascomycota</taxon>
        <taxon>Pezizomycotina</taxon>
        <taxon>Sordariomycetes</taxon>
        <taxon>Hypocreomycetidae</taxon>
        <taxon>Microascales</taxon>
        <taxon>Microascaceae</taxon>
        <taxon>Lomentospora</taxon>
    </lineage>
</organism>
<keyword evidence="3" id="KW-1185">Reference proteome</keyword>
<dbReference type="AlphaFoldDB" id="A0A2N3MY51"/>
<evidence type="ECO:0000313" key="2">
    <source>
        <dbReference type="EMBL" id="PKS05109.1"/>
    </source>
</evidence>
<sequence>MHFPIILGIAAVLSIGAIAPADAAPSTDIQAIKPLIDLWDRPSFRGRKWTGSGNPDTCYSLGGFNDIASSGKAKEGFHCTIWVDYRCGGTDFYFDEKNDAGKAFPGWMDNKASSWKCIAT</sequence>
<dbReference type="OrthoDB" id="2910287at2759"/>
<reference evidence="2 3" key="1">
    <citation type="journal article" date="2017" name="G3 (Bethesda)">
        <title>First Draft Genome Sequence of the Pathogenic Fungus Lomentospora prolificans (Formerly Scedosporium prolificans).</title>
        <authorList>
            <person name="Luo R."/>
            <person name="Zimin A."/>
            <person name="Workman R."/>
            <person name="Fan Y."/>
            <person name="Pertea G."/>
            <person name="Grossman N."/>
            <person name="Wear M.P."/>
            <person name="Jia B."/>
            <person name="Miller H."/>
            <person name="Casadevall A."/>
            <person name="Timp W."/>
            <person name="Zhang S.X."/>
            <person name="Salzberg S.L."/>
        </authorList>
    </citation>
    <scope>NUCLEOTIDE SEQUENCE [LARGE SCALE GENOMIC DNA]</scope>
    <source>
        <strain evidence="2 3">JHH-5317</strain>
    </source>
</reference>
<dbReference type="Proteomes" id="UP000233524">
    <property type="component" value="Unassembled WGS sequence"/>
</dbReference>
<dbReference type="EMBL" id="NLAX01001623">
    <property type="protein sequence ID" value="PKS05109.1"/>
    <property type="molecule type" value="Genomic_DNA"/>
</dbReference>